<evidence type="ECO:0000313" key="2">
    <source>
        <dbReference type="Proteomes" id="UP000318010"/>
    </source>
</evidence>
<proteinExistence type="predicted"/>
<evidence type="ECO:0000313" key="1">
    <source>
        <dbReference type="EMBL" id="TWR26236.1"/>
    </source>
</evidence>
<dbReference type="OrthoDB" id="9946710at2"/>
<organism evidence="1 2">
    <name type="scientific">Mucilaginibacter achroorhodeus</name>
    <dbReference type="NCBI Taxonomy" id="2599294"/>
    <lineage>
        <taxon>Bacteria</taxon>
        <taxon>Pseudomonadati</taxon>
        <taxon>Bacteroidota</taxon>
        <taxon>Sphingobacteriia</taxon>
        <taxon>Sphingobacteriales</taxon>
        <taxon>Sphingobacteriaceae</taxon>
        <taxon>Mucilaginibacter</taxon>
    </lineage>
</organism>
<sequence>MDDLKLKLDKHYPFEVSFYHETENDGIYCLIIRPDEHFILLQKISGTTLWTKVNSSKLKAEFEAAIMTLAPLLLRWMITTKEIKPLNYLSSSYLPNNFN</sequence>
<accession>A0A563U4F7</accession>
<name>A0A563U4F7_9SPHI</name>
<dbReference type="AlphaFoldDB" id="A0A563U4F7"/>
<dbReference type="EMBL" id="VOEI01000003">
    <property type="protein sequence ID" value="TWR26236.1"/>
    <property type="molecule type" value="Genomic_DNA"/>
</dbReference>
<comment type="caution">
    <text evidence="1">The sequence shown here is derived from an EMBL/GenBank/DDBJ whole genome shotgun (WGS) entry which is preliminary data.</text>
</comment>
<reference evidence="1 2" key="1">
    <citation type="submission" date="2019-07" db="EMBL/GenBank/DDBJ databases">
        <authorList>
            <person name="Kim J."/>
        </authorList>
    </citation>
    <scope>NUCLEOTIDE SEQUENCE [LARGE SCALE GENOMIC DNA]</scope>
    <source>
        <strain evidence="1 2">MJ1a</strain>
    </source>
</reference>
<keyword evidence="2" id="KW-1185">Reference proteome</keyword>
<gene>
    <name evidence="1" type="ORF">FPZ42_11465</name>
</gene>
<dbReference type="Proteomes" id="UP000318010">
    <property type="component" value="Unassembled WGS sequence"/>
</dbReference>
<dbReference type="RefSeq" id="WP_146271470.1">
    <property type="nucleotide sequence ID" value="NZ_VOEI01000003.1"/>
</dbReference>
<protein>
    <submittedName>
        <fullName evidence="1">Uncharacterized protein</fullName>
    </submittedName>
</protein>